<dbReference type="Proteomes" id="UP000242958">
    <property type="component" value="Unassembled WGS sequence"/>
</dbReference>
<evidence type="ECO:0000313" key="3">
    <source>
        <dbReference type="Proteomes" id="UP000070160"/>
    </source>
</evidence>
<evidence type="ECO:0000313" key="1">
    <source>
        <dbReference type="EMBL" id="KXB91926.1"/>
    </source>
</evidence>
<dbReference type="EMBL" id="LSDT01000025">
    <property type="protein sequence ID" value="KXB91926.1"/>
    <property type="molecule type" value="Genomic_DNA"/>
</dbReference>
<dbReference type="AlphaFoldDB" id="A0A134CI70"/>
<dbReference type="SUPFAM" id="SSF51161">
    <property type="entry name" value="Trimeric LpxA-like enzymes"/>
    <property type="match status" value="1"/>
</dbReference>
<keyword evidence="2" id="KW-0808">Transferase</keyword>
<accession>A0A2J8BAF6</accession>
<evidence type="ECO:0000313" key="2">
    <source>
        <dbReference type="EMBL" id="PNH21731.1"/>
    </source>
</evidence>
<dbReference type="RefSeq" id="WP_007392202.1">
    <property type="nucleotide sequence ID" value="NZ_KQ960940.1"/>
</dbReference>
<reference evidence="3" key="1">
    <citation type="submission" date="2016-01" db="EMBL/GenBank/DDBJ databases">
        <authorList>
            <person name="Mitreva M."/>
            <person name="Pepin K.H."/>
            <person name="Mihindukulasuriya K.A."/>
            <person name="Fulton R."/>
            <person name="Fronick C."/>
            <person name="O'Laughlin M."/>
            <person name="Miner T."/>
            <person name="Herter B."/>
            <person name="Rosa B.A."/>
            <person name="Cordes M."/>
            <person name="Tomlinson C."/>
            <person name="Wollam A."/>
            <person name="Palsikar V.B."/>
            <person name="Mardis E.R."/>
            <person name="Wilson R.K."/>
        </authorList>
    </citation>
    <scope>NUCLEOTIDE SEQUENCE [LARGE SCALE GENOMIC DNA]</scope>
    <source>
        <strain evidence="3">KA00182</strain>
    </source>
</reference>
<name>A0A134CI70_9FIRM</name>
<proteinExistence type="predicted"/>
<dbReference type="STRING" id="1588748.HMPREF3182_00665"/>
<dbReference type="Proteomes" id="UP000070160">
    <property type="component" value="Unassembled WGS sequence"/>
</dbReference>
<dbReference type="EMBL" id="NFMF01000006">
    <property type="protein sequence ID" value="PNH21731.1"/>
    <property type="molecule type" value="Genomic_DNA"/>
</dbReference>
<reference evidence="2 4" key="3">
    <citation type="submission" date="2017-05" db="EMBL/GenBank/DDBJ databases">
        <authorList>
            <person name="Song R."/>
            <person name="Chenine A.L."/>
            <person name="Ruprecht R.M."/>
        </authorList>
    </citation>
    <scope>NUCLEOTIDE SEQUENCE [LARGE SCALE GENOMIC DNA]</scope>
    <source>
        <strain evidence="2 4">KA00229</strain>
    </source>
</reference>
<gene>
    <name evidence="2" type="ORF">CAL30_04700</name>
    <name evidence="1" type="ORF">HMPREF3182_00665</name>
</gene>
<organism evidence="1 3">
    <name type="scientific">Megasphaera hutchinsoni</name>
    <dbReference type="NCBI Taxonomy" id="1588748"/>
    <lineage>
        <taxon>Bacteria</taxon>
        <taxon>Bacillati</taxon>
        <taxon>Bacillota</taxon>
        <taxon>Negativicutes</taxon>
        <taxon>Veillonellales</taxon>
        <taxon>Veillonellaceae</taxon>
        <taxon>Megasphaera</taxon>
    </lineage>
</organism>
<reference evidence="1" key="2">
    <citation type="submission" date="2016-01" db="EMBL/GenBank/DDBJ databases">
        <authorList>
            <person name="Oliw E.H."/>
        </authorList>
    </citation>
    <scope>NUCLEOTIDE SEQUENCE [LARGE SCALE GENOMIC DNA]</scope>
    <source>
        <strain evidence="1">KA00182</strain>
    </source>
</reference>
<sequence length="188" mass="19966">MLKASPKTFWSQTEVLPKINASAHIAEAASVIGSVTISAGVMVCPGASIRGDEGMPIFIGEDSNIQDGAVLHGLMNKRKVVQGNEYSIYVGNRVSCGHCCVVHGPCVIHDDTFIGFNAVVIGSEIDEHVYIGHGAQVVGVHIAAGRYVEHGTSVLTQAQADALPEIPIAIRDFNAEVVEKNTELARTY</sequence>
<evidence type="ECO:0000313" key="4">
    <source>
        <dbReference type="Proteomes" id="UP000242958"/>
    </source>
</evidence>
<keyword evidence="3" id="KW-1185">Reference proteome</keyword>
<dbReference type="GO" id="GO:0016740">
    <property type="term" value="F:transferase activity"/>
    <property type="evidence" value="ECO:0007669"/>
    <property type="project" value="UniProtKB-KW"/>
</dbReference>
<dbReference type="InterPro" id="IPR011004">
    <property type="entry name" value="Trimer_LpxA-like_sf"/>
</dbReference>
<dbReference type="PANTHER" id="PTHR43360:SF1">
    <property type="entry name" value="CARBOXYSOME ASSEMBLY PROTEIN CCMM"/>
    <property type="match status" value="1"/>
</dbReference>
<dbReference type="InterPro" id="IPR052265">
    <property type="entry name" value="Gamma-CA"/>
</dbReference>
<accession>A0A134CI70</accession>
<dbReference type="Gene3D" id="2.160.10.10">
    <property type="entry name" value="Hexapeptide repeat proteins"/>
    <property type="match status" value="1"/>
</dbReference>
<dbReference type="PANTHER" id="PTHR43360">
    <property type="entry name" value="CARBON DIOXIDE CONCENTRATING MECHANISM PROTEIN CCMM"/>
    <property type="match status" value="1"/>
</dbReference>
<comment type="caution">
    <text evidence="1">The sequence shown here is derived from an EMBL/GenBank/DDBJ whole genome shotgun (WGS) entry which is preliminary data.</text>
</comment>
<protein>
    <submittedName>
        <fullName evidence="1">Putative carbonate dehydratase</fullName>
    </submittedName>
    <submittedName>
        <fullName evidence="2">Transferase</fullName>
    </submittedName>
</protein>
<dbReference type="PATRIC" id="fig|1588748.3.peg.629"/>